<sequence>MMNAQFEQKALETMLVKFRDLFSRMSTTQNFEANAKRPSFDALRISDQTPHFDKV</sequence>
<evidence type="ECO:0000313" key="1">
    <source>
        <dbReference type="EnsemblMetazoa" id="G5512.6:cds"/>
    </source>
</evidence>
<reference evidence="1" key="1">
    <citation type="submission" date="2022-08" db="UniProtKB">
        <authorList>
            <consortium name="EnsemblMetazoa"/>
        </authorList>
    </citation>
    <scope>IDENTIFICATION</scope>
    <source>
        <strain evidence="1">05x7-T-G4-1.051#20</strain>
    </source>
</reference>
<dbReference type="AlphaFoldDB" id="A0A8W8NJ03"/>
<organism evidence="1 2">
    <name type="scientific">Magallana gigas</name>
    <name type="common">Pacific oyster</name>
    <name type="synonym">Crassostrea gigas</name>
    <dbReference type="NCBI Taxonomy" id="29159"/>
    <lineage>
        <taxon>Eukaryota</taxon>
        <taxon>Metazoa</taxon>
        <taxon>Spiralia</taxon>
        <taxon>Lophotrochozoa</taxon>
        <taxon>Mollusca</taxon>
        <taxon>Bivalvia</taxon>
        <taxon>Autobranchia</taxon>
        <taxon>Pteriomorphia</taxon>
        <taxon>Ostreida</taxon>
        <taxon>Ostreoidea</taxon>
        <taxon>Ostreidae</taxon>
        <taxon>Magallana</taxon>
    </lineage>
</organism>
<protein>
    <submittedName>
        <fullName evidence="1">Uncharacterized protein</fullName>
    </submittedName>
</protein>
<dbReference type="EnsemblMetazoa" id="G5512.6">
    <property type="protein sequence ID" value="G5512.6:cds"/>
    <property type="gene ID" value="G5512"/>
</dbReference>
<name>A0A8W8NJ03_MAGGI</name>
<keyword evidence="2" id="KW-1185">Reference proteome</keyword>
<proteinExistence type="predicted"/>
<accession>A0A8W8NJ03</accession>
<evidence type="ECO:0000313" key="2">
    <source>
        <dbReference type="Proteomes" id="UP000005408"/>
    </source>
</evidence>
<dbReference type="Proteomes" id="UP000005408">
    <property type="component" value="Unassembled WGS sequence"/>
</dbReference>